<dbReference type="InterPro" id="IPR013324">
    <property type="entry name" value="RNA_pol_sigma_r3/r4-like"/>
</dbReference>
<keyword evidence="3" id="KW-0731">Sigma factor</keyword>
<dbReference type="Pfam" id="PF08281">
    <property type="entry name" value="Sigma70_r4_2"/>
    <property type="match status" value="1"/>
</dbReference>
<dbReference type="InterPro" id="IPR039425">
    <property type="entry name" value="RNA_pol_sigma-70-like"/>
</dbReference>
<keyword evidence="4" id="KW-0804">Transcription</keyword>
<organism evidence="7 8">
    <name type="scientific">Zhouia spongiae</name>
    <dbReference type="NCBI Taxonomy" id="2202721"/>
    <lineage>
        <taxon>Bacteria</taxon>
        <taxon>Pseudomonadati</taxon>
        <taxon>Bacteroidota</taxon>
        <taxon>Flavobacteriia</taxon>
        <taxon>Flavobacteriales</taxon>
        <taxon>Flavobacteriaceae</taxon>
        <taxon>Zhouia</taxon>
    </lineage>
</organism>
<dbReference type="NCBIfam" id="TIGR02985">
    <property type="entry name" value="Sig70_bacteroi1"/>
    <property type="match status" value="1"/>
</dbReference>
<feature type="domain" description="RNA polymerase sigma factor 70 region 4 type 2" evidence="6">
    <location>
        <begin position="116"/>
        <end position="166"/>
    </location>
</feature>
<proteinExistence type="inferred from homology"/>
<reference evidence="7 8" key="1">
    <citation type="journal article" date="2018" name="Int. J. Syst. Evol. Microbiol.">
        <title>Zhouia spongiae sp. nov., isolated from a marine sponge.</title>
        <authorList>
            <person name="Zhuang L."/>
            <person name="Lin B."/>
            <person name="Qin F."/>
            <person name="Luo L."/>
        </authorList>
    </citation>
    <scope>NUCLEOTIDE SEQUENCE [LARGE SCALE GENOMIC DNA]</scope>
    <source>
        <strain evidence="7 8">HN-Y44</strain>
    </source>
</reference>
<protein>
    <submittedName>
        <fullName evidence="7">RNA polymerase sigma-70 factor</fullName>
    </submittedName>
</protein>
<evidence type="ECO:0000256" key="3">
    <source>
        <dbReference type="ARBA" id="ARBA00023082"/>
    </source>
</evidence>
<dbReference type="Gene3D" id="1.10.10.10">
    <property type="entry name" value="Winged helix-like DNA-binding domain superfamily/Winged helix DNA-binding domain"/>
    <property type="match status" value="1"/>
</dbReference>
<sequence length="178" mass="20933">MGKVLKHNNNVTVNSAFDALYTKYWEPLFLYACKISGSKELSQDIVQEVFFSLWQHQHISDIKNIEGYLFQSVKYQVFKSYRDKRFDTLQLNEDFEAYLIDQIEGDTNEEVSNSILLKLLDGLPEKRKEIVYLNKFQGLSVSEIAKELDISSQTVKNQLHRALKHLKTSLKEVYFFFF</sequence>
<keyword evidence="8" id="KW-1185">Reference proteome</keyword>
<dbReference type="InterPro" id="IPR007627">
    <property type="entry name" value="RNA_pol_sigma70_r2"/>
</dbReference>
<comment type="similarity">
    <text evidence="1">Belongs to the sigma-70 factor family. ECF subfamily.</text>
</comment>
<dbReference type="NCBIfam" id="TIGR02937">
    <property type="entry name" value="sigma70-ECF"/>
    <property type="match status" value="1"/>
</dbReference>
<name>A0ABY3YQ09_9FLAO</name>
<dbReference type="CDD" id="cd06171">
    <property type="entry name" value="Sigma70_r4"/>
    <property type="match status" value="1"/>
</dbReference>
<gene>
    <name evidence="7" type="ORF">MQE36_05440</name>
</gene>
<evidence type="ECO:0000256" key="2">
    <source>
        <dbReference type="ARBA" id="ARBA00023015"/>
    </source>
</evidence>
<evidence type="ECO:0000259" key="5">
    <source>
        <dbReference type="Pfam" id="PF04542"/>
    </source>
</evidence>
<dbReference type="Pfam" id="PF04542">
    <property type="entry name" value="Sigma70_r2"/>
    <property type="match status" value="1"/>
</dbReference>
<evidence type="ECO:0000313" key="7">
    <source>
        <dbReference type="EMBL" id="UNY99788.1"/>
    </source>
</evidence>
<evidence type="ECO:0000259" key="6">
    <source>
        <dbReference type="Pfam" id="PF08281"/>
    </source>
</evidence>
<dbReference type="SUPFAM" id="SSF88659">
    <property type="entry name" value="Sigma3 and sigma4 domains of RNA polymerase sigma factors"/>
    <property type="match status" value="1"/>
</dbReference>
<dbReference type="InterPro" id="IPR036388">
    <property type="entry name" value="WH-like_DNA-bd_sf"/>
</dbReference>
<dbReference type="EMBL" id="CP094326">
    <property type="protein sequence ID" value="UNY99788.1"/>
    <property type="molecule type" value="Genomic_DNA"/>
</dbReference>
<dbReference type="Gene3D" id="1.10.1740.10">
    <property type="match status" value="1"/>
</dbReference>
<evidence type="ECO:0000256" key="1">
    <source>
        <dbReference type="ARBA" id="ARBA00010641"/>
    </source>
</evidence>
<accession>A0ABY3YQ09</accession>
<evidence type="ECO:0000256" key="4">
    <source>
        <dbReference type="ARBA" id="ARBA00023163"/>
    </source>
</evidence>
<dbReference type="InterPro" id="IPR014284">
    <property type="entry name" value="RNA_pol_sigma-70_dom"/>
</dbReference>
<dbReference type="InterPro" id="IPR013249">
    <property type="entry name" value="RNA_pol_sigma70_r4_t2"/>
</dbReference>
<dbReference type="InterPro" id="IPR013325">
    <property type="entry name" value="RNA_pol_sigma_r2"/>
</dbReference>
<dbReference type="SUPFAM" id="SSF88946">
    <property type="entry name" value="Sigma2 domain of RNA polymerase sigma factors"/>
    <property type="match status" value="1"/>
</dbReference>
<dbReference type="InterPro" id="IPR014327">
    <property type="entry name" value="RNA_pol_sigma70_bacteroid"/>
</dbReference>
<dbReference type="PANTHER" id="PTHR43133:SF46">
    <property type="entry name" value="RNA POLYMERASE SIGMA-70 FACTOR ECF SUBFAMILY"/>
    <property type="match status" value="1"/>
</dbReference>
<dbReference type="PANTHER" id="PTHR43133">
    <property type="entry name" value="RNA POLYMERASE ECF-TYPE SIGMA FACTO"/>
    <property type="match status" value="1"/>
</dbReference>
<keyword evidence="2" id="KW-0805">Transcription regulation</keyword>
<dbReference type="RefSeq" id="WP_242938160.1">
    <property type="nucleotide sequence ID" value="NZ_CP094326.1"/>
</dbReference>
<dbReference type="Proteomes" id="UP000829476">
    <property type="component" value="Chromosome"/>
</dbReference>
<evidence type="ECO:0000313" key="8">
    <source>
        <dbReference type="Proteomes" id="UP000829476"/>
    </source>
</evidence>
<feature type="domain" description="RNA polymerase sigma-70 region 2" evidence="5">
    <location>
        <begin position="20"/>
        <end position="85"/>
    </location>
</feature>